<proteinExistence type="predicted"/>
<dbReference type="Pfam" id="PF19489">
    <property type="entry name" value="SLT_4"/>
    <property type="match status" value="2"/>
</dbReference>
<comment type="caution">
    <text evidence="2">The sequence shown here is derived from an EMBL/GenBank/DDBJ whole genome shotgun (WGS) entry which is preliminary data.</text>
</comment>
<keyword evidence="3" id="KW-1185">Reference proteome</keyword>
<feature type="domain" description="Transglycosylase SLT" evidence="1">
    <location>
        <begin position="6"/>
        <end position="67"/>
    </location>
</feature>
<dbReference type="InterPro" id="IPR045795">
    <property type="entry name" value="SLT_4"/>
</dbReference>
<dbReference type="RefSeq" id="WP_124926036.1">
    <property type="nucleotide sequence ID" value="NZ_BMOH01000004.1"/>
</dbReference>
<evidence type="ECO:0000313" key="3">
    <source>
        <dbReference type="Proteomes" id="UP000267535"/>
    </source>
</evidence>
<dbReference type="PROSITE" id="PS51257">
    <property type="entry name" value="PROKAR_LIPOPROTEIN"/>
    <property type="match status" value="1"/>
</dbReference>
<reference evidence="2 3" key="1">
    <citation type="submission" date="2018-11" db="EMBL/GenBank/DDBJ databases">
        <title>The draft genome sequence of Amphritea balenae JAMM 1525T.</title>
        <authorList>
            <person name="Fang Z."/>
            <person name="Zhang Y."/>
            <person name="Han X."/>
        </authorList>
    </citation>
    <scope>NUCLEOTIDE SEQUENCE [LARGE SCALE GENOMIC DNA]</scope>
    <source>
        <strain evidence="2 3">JAMM 1525</strain>
    </source>
</reference>
<dbReference type="OrthoDB" id="9789144at2"/>
<sequence>MKFPVVTLCLISMLQGCSTAKPVLPDFLITPDNPFCRALYQHNDWLDAAVDTENRWGVPIHISLAELNMPIGTDAAEYIRPVNSDWEEYRLASENWSGSVSEIETALDFIGWHAETATDRNVLTMDQAGQLYIASRIGHGGYYRLEYYPNLLLERQGEAVDKLARQYRADLKYCPNIRERAGSFFRWPW</sequence>
<dbReference type="EMBL" id="RQXV01000005">
    <property type="protein sequence ID" value="RRC99200.1"/>
    <property type="molecule type" value="Genomic_DNA"/>
</dbReference>
<evidence type="ECO:0000313" key="2">
    <source>
        <dbReference type="EMBL" id="RRC99200.1"/>
    </source>
</evidence>
<gene>
    <name evidence="2" type="ORF">EHS89_10115</name>
</gene>
<feature type="domain" description="Transglycosylase SLT" evidence="1">
    <location>
        <begin position="73"/>
        <end position="174"/>
    </location>
</feature>
<name>A0A3P1SQ45_9GAMM</name>
<dbReference type="Proteomes" id="UP000267535">
    <property type="component" value="Unassembled WGS sequence"/>
</dbReference>
<evidence type="ECO:0000259" key="1">
    <source>
        <dbReference type="Pfam" id="PF19489"/>
    </source>
</evidence>
<dbReference type="AlphaFoldDB" id="A0A3P1SQ45"/>
<accession>A0A3P1SQ45</accession>
<protein>
    <recommendedName>
        <fullName evidence="1">Transglycosylase SLT domain-containing protein</fullName>
    </recommendedName>
</protein>
<organism evidence="2 3">
    <name type="scientific">Amphritea balenae</name>
    <dbReference type="NCBI Taxonomy" id="452629"/>
    <lineage>
        <taxon>Bacteria</taxon>
        <taxon>Pseudomonadati</taxon>
        <taxon>Pseudomonadota</taxon>
        <taxon>Gammaproteobacteria</taxon>
        <taxon>Oceanospirillales</taxon>
        <taxon>Oceanospirillaceae</taxon>
        <taxon>Amphritea</taxon>
    </lineage>
</organism>